<accession>A0ABD3SM98</accession>
<dbReference type="PANTHER" id="PTHR31086">
    <property type="entry name" value="ALUMINUM-ACTIVATED MALATE TRANSPORTER 10"/>
    <property type="match status" value="1"/>
</dbReference>
<keyword evidence="3" id="KW-0813">Transport</keyword>
<dbReference type="Pfam" id="PF11744">
    <property type="entry name" value="ALMT"/>
    <property type="match status" value="2"/>
</dbReference>
<protein>
    <submittedName>
        <fullName evidence="10">Uncharacterized protein</fullName>
    </submittedName>
</protein>
<comment type="caution">
    <text evidence="10">The sequence shown here is derived from an EMBL/GenBank/DDBJ whole genome shotgun (WGS) entry which is preliminary data.</text>
</comment>
<evidence type="ECO:0000313" key="11">
    <source>
        <dbReference type="Proteomes" id="UP001634393"/>
    </source>
</evidence>
<dbReference type="Proteomes" id="UP001634393">
    <property type="component" value="Unassembled WGS sequence"/>
</dbReference>
<gene>
    <name evidence="10" type="ORF">ACJIZ3_021736</name>
</gene>
<dbReference type="GO" id="GO:0034220">
    <property type="term" value="P:monoatomic ion transmembrane transport"/>
    <property type="evidence" value="ECO:0007669"/>
    <property type="project" value="UniProtKB-KW"/>
</dbReference>
<comment type="subcellular location">
    <subcellularLocation>
        <location evidence="1">Membrane</location>
        <topology evidence="1">Multi-pass membrane protein</topology>
    </subcellularLocation>
</comment>
<organism evidence="10 11">
    <name type="scientific">Penstemon smallii</name>
    <dbReference type="NCBI Taxonomy" id="265156"/>
    <lineage>
        <taxon>Eukaryota</taxon>
        <taxon>Viridiplantae</taxon>
        <taxon>Streptophyta</taxon>
        <taxon>Embryophyta</taxon>
        <taxon>Tracheophyta</taxon>
        <taxon>Spermatophyta</taxon>
        <taxon>Magnoliopsida</taxon>
        <taxon>eudicotyledons</taxon>
        <taxon>Gunneridae</taxon>
        <taxon>Pentapetalae</taxon>
        <taxon>asterids</taxon>
        <taxon>lamiids</taxon>
        <taxon>Lamiales</taxon>
        <taxon>Plantaginaceae</taxon>
        <taxon>Cheloneae</taxon>
        <taxon>Penstemon</taxon>
    </lineage>
</organism>
<dbReference type="InterPro" id="IPR020966">
    <property type="entry name" value="ALMT"/>
</dbReference>
<evidence type="ECO:0000256" key="4">
    <source>
        <dbReference type="ARBA" id="ARBA00022692"/>
    </source>
</evidence>
<keyword evidence="11" id="KW-1185">Reference proteome</keyword>
<evidence type="ECO:0000313" key="10">
    <source>
        <dbReference type="EMBL" id="KAL3825707.1"/>
    </source>
</evidence>
<evidence type="ECO:0000256" key="3">
    <source>
        <dbReference type="ARBA" id="ARBA00022448"/>
    </source>
</evidence>
<evidence type="ECO:0000256" key="8">
    <source>
        <dbReference type="ARBA" id="ARBA00023303"/>
    </source>
</evidence>
<evidence type="ECO:0000256" key="6">
    <source>
        <dbReference type="ARBA" id="ARBA00023065"/>
    </source>
</evidence>
<evidence type="ECO:0000256" key="2">
    <source>
        <dbReference type="ARBA" id="ARBA00007079"/>
    </source>
</evidence>
<proteinExistence type="inferred from homology"/>
<keyword evidence="4 9" id="KW-0812">Transmembrane</keyword>
<keyword evidence="7 9" id="KW-0472">Membrane</keyword>
<comment type="similarity">
    <text evidence="2">Belongs to the aromatic acid exporter (TC 2.A.85) family.</text>
</comment>
<reference evidence="10 11" key="1">
    <citation type="submission" date="2024-12" db="EMBL/GenBank/DDBJ databases">
        <title>The unique morphological basis and parallel evolutionary history of personate flowers in Penstemon.</title>
        <authorList>
            <person name="Depatie T.H."/>
            <person name="Wessinger C.A."/>
        </authorList>
    </citation>
    <scope>NUCLEOTIDE SEQUENCE [LARGE SCALE GENOMIC DNA]</scope>
    <source>
        <strain evidence="10">WTNN_2</strain>
        <tissue evidence="10">Leaf</tissue>
    </source>
</reference>
<dbReference type="AlphaFoldDB" id="A0ABD3SM98"/>
<keyword evidence="5 9" id="KW-1133">Transmembrane helix</keyword>
<sequence length="269" mass="30296">MASTFTRFFPDVKSRYDYGVLIFILTFSLVAVSGFRVTQIIQLARQRVATILIGGAVCMIISVFICPVWAGQDLHNLLAANIEKLAVFLDGYKSVLNSRMIEESLLQVASEFHRKIQKPCTTLSTESSKALRELSHSLKNMRFPSSAVQIHIRNSKAAADYLKTTLENSSLPHKQNLQEIMQLIVISSVLTDIIKCVEEISVSVHELSRMARFRDQKSTSTLDKEQKLFRRGNVNVADDIGDGAYSKDTSGKNILLPLEREQQLRVYIE</sequence>
<evidence type="ECO:0000256" key="7">
    <source>
        <dbReference type="ARBA" id="ARBA00023136"/>
    </source>
</evidence>
<feature type="transmembrane region" description="Helical" evidence="9">
    <location>
        <begin position="18"/>
        <end position="37"/>
    </location>
</feature>
<dbReference type="GO" id="GO:0016020">
    <property type="term" value="C:membrane"/>
    <property type="evidence" value="ECO:0007669"/>
    <property type="project" value="UniProtKB-SubCell"/>
</dbReference>
<keyword evidence="8" id="KW-0407">Ion channel</keyword>
<evidence type="ECO:0000256" key="5">
    <source>
        <dbReference type="ARBA" id="ARBA00022989"/>
    </source>
</evidence>
<evidence type="ECO:0000256" key="9">
    <source>
        <dbReference type="SAM" id="Phobius"/>
    </source>
</evidence>
<feature type="transmembrane region" description="Helical" evidence="9">
    <location>
        <begin position="49"/>
        <end position="70"/>
    </location>
</feature>
<evidence type="ECO:0000256" key="1">
    <source>
        <dbReference type="ARBA" id="ARBA00004141"/>
    </source>
</evidence>
<name>A0ABD3SM98_9LAMI</name>
<dbReference type="EMBL" id="JBJXBP010000006">
    <property type="protein sequence ID" value="KAL3825707.1"/>
    <property type="molecule type" value="Genomic_DNA"/>
</dbReference>
<keyword evidence="6" id="KW-0406">Ion transport</keyword>